<keyword evidence="1" id="KW-0812">Transmembrane</keyword>
<feature type="transmembrane region" description="Helical" evidence="1">
    <location>
        <begin position="12"/>
        <end position="32"/>
    </location>
</feature>
<feature type="transmembrane region" description="Helical" evidence="1">
    <location>
        <begin position="52"/>
        <end position="70"/>
    </location>
</feature>
<organism evidence="2 3">
    <name type="scientific">Chelonobacter oris</name>
    <dbReference type="NCBI Taxonomy" id="505317"/>
    <lineage>
        <taxon>Bacteria</taxon>
        <taxon>Pseudomonadati</taxon>
        <taxon>Pseudomonadota</taxon>
        <taxon>Gammaproteobacteria</taxon>
        <taxon>Pasteurellales</taxon>
        <taxon>Pasteurellaceae</taxon>
        <taxon>Chelonobacter</taxon>
    </lineage>
</organism>
<dbReference type="RefSeq" id="WP_034618089.1">
    <property type="nucleotide sequence ID" value="NZ_JSUM01000022.1"/>
</dbReference>
<evidence type="ECO:0000313" key="2">
    <source>
        <dbReference type="EMBL" id="KGQ69432.1"/>
    </source>
</evidence>
<evidence type="ECO:0000313" key="3">
    <source>
        <dbReference type="Proteomes" id="UP000030380"/>
    </source>
</evidence>
<keyword evidence="1" id="KW-1133">Transmembrane helix</keyword>
<evidence type="ECO:0000256" key="1">
    <source>
        <dbReference type="SAM" id="Phobius"/>
    </source>
</evidence>
<dbReference type="STRING" id="505317.OA57_11690"/>
<keyword evidence="3" id="KW-1185">Reference proteome</keyword>
<proteinExistence type="predicted"/>
<protein>
    <submittedName>
        <fullName evidence="2">Uncharacterized protein</fullName>
    </submittedName>
</protein>
<dbReference type="AlphaFoldDB" id="A0A0A3ANS0"/>
<keyword evidence="1" id="KW-0472">Membrane</keyword>
<gene>
    <name evidence="2" type="ORF">OA57_11690</name>
</gene>
<sequence length="108" mass="12506">MMINSSQLDRVFKIFINTFLSSQLGVLVYSISEKGVVFYFQNIISINIYFQIYGIFFIIGLIGGILSGGFKKNTSDHLIRINGREYLGFIEVYDKAERLFLEEKKIFI</sequence>
<comment type="caution">
    <text evidence="2">The sequence shown here is derived from an EMBL/GenBank/DDBJ whole genome shotgun (WGS) entry which is preliminary data.</text>
</comment>
<name>A0A0A3ANS0_9PAST</name>
<accession>A0A0A3ANS0</accession>
<dbReference type="EMBL" id="JSUM01000022">
    <property type="protein sequence ID" value="KGQ69432.1"/>
    <property type="molecule type" value="Genomic_DNA"/>
</dbReference>
<dbReference type="Proteomes" id="UP000030380">
    <property type="component" value="Unassembled WGS sequence"/>
</dbReference>
<reference evidence="2 3" key="1">
    <citation type="submission" date="2014-11" db="EMBL/GenBank/DDBJ databases">
        <title>Draft genome sequence of Chelonobacter oris 1662T, associated with respiratory disease in Hermann's Tortoises.</title>
        <authorList>
            <person name="Kudirkiene E."/>
            <person name="Hansen M.J."/>
            <person name="Bojesen A.M."/>
        </authorList>
    </citation>
    <scope>NUCLEOTIDE SEQUENCE [LARGE SCALE GENOMIC DNA]</scope>
    <source>
        <strain evidence="2 3">1662</strain>
    </source>
</reference>